<protein>
    <recommendedName>
        <fullName evidence="3">PiggyBac transposable element-derived protein 4 C-terminal zinc-ribbon domain-containing protein</fullName>
    </recommendedName>
</protein>
<organism evidence="1 2">
    <name type="scientific">Phytophthora megakarya</name>
    <dbReference type="NCBI Taxonomy" id="4795"/>
    <lineage>
        <taxon>Eukaryota</taxon>
        <taxon>Sar</taxon>
        <taxon>Stramenopiles</taxon>
        <taxon>Oomycota</taxon>
        <taxon>Peronosporomycetes</taxon>
        <taxon>Peronosporales</taxon>
        <taxon>Peronosporaceae</taxon>
        <taxon>Phytophthora</taxon>
    </lineage>
</organism>
<evidence type="ECO:0008006" key="3">
    <source>
        <dbReference type="Google" id="ProtNLM"/>
    </source>
</evidence>
<evidence type="ECO:0000313" key="2">
    <source>
        <dbReference type="Proteomes" id="UP000198211"/>
    </source>
</evidence>
<dbReference type="Proteomes" id="UP000198211">
    <property type="component" value="Unassembled WGS sequence"/>
</dbReference>
<comment type="caution">
    <text evidence="1">The sequence shown here is derived from an EMBL/GenBank/DDBJ whole genome shotgun (WGS) entry which is preliminary data.</text>
</comment>
<sequence length="79" mass="9420">MVNGQRKRRQRQCNVCSSRKRSIGEHRATKFFCPGCSPSEKARIYLCNKVWPHSKNNTLTCHQIWHFQWNNGNDRPHPR</sequence>
<evidence type="ECO:0000313" key="1">
    <source>
        <dbReference type="EMBL" id="OWZ18542.1"/>
    </source>
</evidence>
<keyword evidence="2" id="KW-1185">Reference proteome</keyword>
<dbReference type="AlphaFoldDB" id="A0A225WLV7"/>
<reference evidence="2" key="1">
    <citation type="submission" date="2017-03" db="EMBL/GenBank/DDBJ databases">
        <title>Phytopthora megakarya and P. palmivora, two closely related causual agents of cacao black pod achieved similar genome size and gene model numbers by different mechanisms.</title>
        <authorList>
            <person name="Ali S."/>
            <person name="Shao J."/>
            <person name="Larry D.J."/>
            <person name="Kronmiller B."/>
            <person name="Shen D."/>
            <person name="Strem M.D."/>
            <person name="Melnick R.L."/>
            <person name="Guiltinan M.J."/>
            <person name="Tyler B.M."/>
            <person name="Meinhardt L.W."/>
            <person name="Bailey B.A."/>
        </authorList>
    </citation>
    <scope>NUCLEOTIDE SEQUENCE [LARGE SCALE GENOMIC DNA]</scope>
    <source>
        <strain evidence="2">zdho120</strain>
    </source>
</reference>
<dbReference type="OrthoDB" id="127637at2759"/>
<dbReference type="EMBL" id="NBNE01000573">
    <property type="protein sequence ID" value="OWZ18542.1"/>
    <property type="molecule type" value="Genomic_DNA"/>
</dbReference>
<name>A0A225WLV7_9STRA</name>
<accession>A0A225WLV7</accession>
<gene>
    <name evidence="1" type="ORF">PHMEG_0007351</name>
</gene>
<proteinExistence type="predicted"/>